<keyword evidence="2" id="KW-1185">Reference proteome</keyword>
<name>U5LF18_9BACI</name>
<gene>
    <name evidence="1" type="ORF">N288_20835</name>
</gene>
<dbReference type="AlphaFoldDB" id="U5LF18"/>
<dbReference type="PATRIC" id="fig|1367477.3.peg.4147"/>
<dbReference type="KEGG" id="bif:N288_20835"/>
<sequence length="119" mass="13411">MVVLPAPFLAWGKYKNSLFGKNQKWKISGMQGGGRMDEKQIREIFDEAGYSALGQSLSFKLWLSGVMEHSGAGDNQLELLLEACSFDDGEPILFDQFLFQLRLVSSADERNCLPIGYWQ</sequence>
<accession>U5LF18</accession>
<evidence type="ECO:0000313" key="2">
    <source>
        <dbReference type="Proteomes" id="UP000017805"/>
    </source>
</evidence>
<dbReference type="STRING" id="1367477.N288_20835"/>
<reference evidence="1 2" key="1">
    <citation type="submission" date="2013-07" db="EMBL/GenBank/DDBJ databases">
        <title>Complete genome sequence of Bacillus infantis NRRL B-14911 that has potential to induce cardiac disease by antigenic mimicry.</title>
        <authorList>
            <person name="Massilamany C."/>
            <person name="Smith T.P.L."/>
            <person name="Loy J.D."/>
            <person name="Barletta R."/>
            <person name="Reddy J."/>
        </authorList>
    </citation>
    <scope>NUCLEOTIDE SEQUENCE [LARGE SCALE GENOMIC DNA]</scope>
    <source>
        <strain evidence="1 2">NRRL B-14911</strain>
    </source>
</reference>
<dbReference type="Proteomes" id="UP000017805">
    <property type="component" value="Chromosome"/>
</dbReference>
<protein>
    <submittedName>
        <fullName evidence="1">Uncharacterized protein</fullName>
    </submittedName>
</protein>
<dbReference type="HOGENOM" id="CLU_2056631_0_0_9"/>
<evidence type="ECO:0000313" key="1">
    <source>
        <dbReference type="EMBL" id="AGX06013.1"/>
    </source>
</evidence>
<proteinExistence type="predicted"/>
<organism evidence="1 2">
    <name type="scientific">Bacillus infantis NRRL B-14911</name>
    <dbReference type="NCBI Taxonomy" id="1367477"/>
    <lineage>
        <taxon>Bacteria</taxon>
        <taxon>Bacillati</taxon>
        <taxon>Bacillota</taxon>
        <taxon>Bacilli</taxon>
        <taxon>Bacillales</taxon>
        <taxon>Bacillaceae</taxon>
        <taxon>Bacillus</taxon>
    </lineage>
</organism>
<dbReference type="EMBL" id="CP006643">
    <property type="protein sequence ID" value="AGX06013.1"/>
    <property type="molecule type" value="Genomic_DNA"/>
</dbReference>